<name>A0A6G0LP93_9STRA</name>
<reference evidence="2 3" key="1">
    <citation type="submission" date="2018-09" db="EMBL/GenBank/DDBJ databases">
        <title>Genomic investigation of the strawberry pathogen Phytophthora fragariae indicates pathogenicity is determined by transcriptional variation in three key races.</title>
        <authorList>
            <person name="Adams T.M."/>
            <person name="Armitage A.D."/>
            <person name="Sobczyk M.K."/>
            <person name="Bates H.J."/>
            <person name="Dunwell J.M."/>
            <person name="Nellist C.F."/>
            <person name="Harrison R.J."/>
        </authorList>
    </citation>
    <scope>NUCLEOTIDE SEQUENCE [LARGE SCALE GENOMIC DNA]</scope>
    <source>
        <strain evidence="2 3">ONT-3</strain>
    </source>
</reference>
<keyword evidence="1" id="KW-1133">Transmembrane helix</keyword>
<organism evidence="2 3">
    <name type="scientific">Phytophthora fragariae</name>
    <dbReference type="NCBI Taxonomy" id="53985"/>
    <lineage>
        <taxon>Eukaryota</taxon>
        <taxon>Sar</taxon>
        <taxon>Stramenopiles</taxon>
        <taxon>Oomycota</taxon>
        <taxon>Peronosporomycetes</taxon>
        <taxon>Peronosporales</taxon>
        <taxon>Peronosporaceae</taxon>
        <taxon>Phytophthora</taxon>
    </lineage>
</organism>
<proteinExistence type="predicted"/>
<sequence length="126" mass="13338">MAGEDHNDEDTGFVLPSPHLFRLLWQLGHAVALVFFRGGTARKSGSFGRVSVILASKVAAFGTWDSSASTSTGVGEITGVVDGDAGGVGCWQSCVEASFIFILSSDPRLLARFRASHLRSRSASCF</sequence>
<dbReference type="Proteomes" id="UP000488956">
    <property type="component" value="Unassembled WGS sequence"/>
</dbReference>
<accession>A0A6G0LP93</accession>
<evidence type="ECO:0000313" key="2">
    <source>
        <dbReference type="EMBL" id="KAE9126853.1"/>
    </source>
</evidence>
<feature type="transmembrane region" description="Helical" evidence="1">
    <location>
        <begin position="20"/>
        <end position="39"/>
    </location>
</feature>
<keyword evidence="1" id="KW-0812">Transmembrane</keyword>
<protein>
    <submittedName>
        <fullName evidence="2">Uncharacterized protein</fullName>
    </submittedName>
</protein>
<dbReference type="EMBL" id="QXFX01000185">
    <property type="protein sequence ID" value="KAE9126853.1"/>
    <property type="molecule type" value="Genomic_DNA"/>
</dbReference>
<dbReference type="AlphaFoldDB" id="A0A6G0LP93"/>
<evidence type="ECO:0000256" key="1">
    <source>
        <dbReference type="SAM" id="Phobius"/>
    </source>
</evidence>
<gene>
    <name evidence="2" type="ORF">PF010_g5138</name>
</gene>
<keyword evidence="1" id="KW-0472">Membrane</keyword>
<comment type="caution">
    <text evidence="2">The sequence shown here is derived from an EMBL/GenBank/DDBJ whole genome shotgun (WGS) entry which is preliminary data.</text>
</comment>
<evidence type="ECO:0000313" key="3">
    <source>
        <dbReference type="Proteomes" id="UP000488956"/>
    </source>
</evidence>